<evidence type="ECO:0000256" key="2">
    <source>
        <dbReference type="ARBA" id="ARBA00023277"/>
    </source>
</evidence>
<accession>A0A062Y0X2</accession>
<dbReference type="AlphaFoldDB" id="A0A062Y0X2"/>
<organism evidence="8 9">
    <name type="scientific">Thermoanaerobaculum aquaticum</name>
    <dbReference type="NCBI Taxonomy" id="1312852"/>
    <lineage>
        <taxon>Bacteria</taxon>
        <taxon>Pseudomonadati</taxon>
        <taxon>Acidobacteriota</taxon>
        <taxon>Thermoanaerobaculia</taxon>
        <taxon>Thermoanaerobaculales</taxon>
        <taxon>Thermoanaerobaculaceae</taxon>
        <taxon>Thermoanaerobaculum</taxon>
    </lineage>
</organism>
<dbReference type="STRING" id="1312852.EG19_01335"/>
<proteinExistence type="inferred from homology"/>
<evidence type="ECO:0000256" key="1">
    <source>
        <dbReference type="ARBA" id="ARBA00006821"/>
    </source>
</evidence>
<feature type="domain" description="Glycoside hydrolase family 57 N-terminal" evidence="6">
    <location>
        <begin position="8"/>
        <end position="388"/>
    </location>
</feature>
<dbReference type="GO" id="GO:0030979">
    <property type="term" value="P:alpha-glucan biosynthetic process"/>
    <property type="evidence" value="ECO:0007669"/>
    <property type="project" value="InterPro"/>
</dbReference>
<dbReference type="EMBL" id="JMFG01000013">
    <property type="protein sequence ID" value="KDA54046.1"/>
    <property type="molecule type" value="Genomic_DNA"/>
</dbReference>
<dbReference type="InterPro" id="IPR040042">
    <property type="entry name" value="Branching_enz_MT3115-like"/>
</dbReference>
<dbReference type="GO" id="GO:0005576">
    <property type="term" value="C:extracellular region"/>
    <property type="evidence" value="ECO:0007669"/>
    <property type="project" value="TreeGrafter"/>
</dbReference>
<dbReference type="InterPro" id="IPR004300">
    <property type="entry name" value="Glyco_hydro_57_N"/>
</dbReference>
<name>A0A062Y0X2_9BACT</name>
<evidence type="ECO:0000313" key="8">
    <source>
        <dbReference type="EMBL" id="KDA54046.1"/>
    </source>
</evidence>
<dbReference type="InterPro" id="IPR027291">
    <property type="entry name" value="Glyco_hydro_38_N_sf"/>
</dbReference>
<dbReference type="PANTHER" id="PTHR41695">
    <property type="entry name" value="1,4-ALPHA-GLUCAN BRANCHING ENZYME RV3031-RELATED"/>
    <property type="match status" value="1"/>
</dbReference>
<dbReference type="SUPFAM" id="SSF88713">
    <property type="entry name" value="Glycoside hydrolase/deacetylase"/>
    <property type="match status" value="1"/>
</dbReference>
<reference evidence="8 9" key="1">
    <citation type="submission" date="2014-04" db="EMBL/GenBank/DDBJ databases">
        <title>The Genome Sequence of Thermoanaerobaculum aquaticum MP-01, The First Cultivated Group 23 Acidobacterium.</title>
        <authorList>
            <person name="Stamps B.W."/>
            <person name="Losey N.A."/>
            <person name="Lawson P.A."/>
            <person name="Stevenson B.S."/>
        </authorList>
    </citation>
    <scope>NUCLEOTIDE SEQUENCE [LARGE SCALE GENOMIC DNA]</scope>
    <source>
        <strain evidence="8 9">MP-01</strain>
    </source>
</reference>
<dbReference type="Proteomes" id="UP000027284">
    <property type="component" value="Unassembled WGS sequence"/>
</dbReference>
<comment type="caution">
    <text evidence="8">The sequence shown here is derived from an EMBL/GenBank/DDBJ whole genome shotgun (WGS) entry which is preliminary data.</text>
</comment>
<dbReference type="OrthoDB" id="9803279at2"/>
<sequence length="522" mass="58045">MREARGLAIVLHTHLPWVLNHGAWPHGEDWLFEATVHCYLPLLAMLQRRGRKGAKNQLTITVSPVLAAQWRHPSFPGKLATYLQNRVAAAEEANDLALAGFWRELFADRLRFFDTINSDLAAAFAQLAHDQVIELGTCAATHAYLPLVHDLRSARLSLLLAQAYHHQVFGRKAAGVWLPECAYRPAGPFRHPVTGFFEPFRPGLETLLEEAGFSWTVLDSHLLLGGKPVASSAAQQVSAEIPTSPSLYHPALIARSQVAAFFRDPHTSLQVWSREHGYPGEERYLDFHKRHWPSGLKLWRVTHPKADLADKLPYDPEAIAQAVDSHAHHFLEVVAGLGDARGGVVVAPFDTELFGHWWFEGVAFLEKVLEKAETHPLVHPTTLSQALSVEAPSPVELPEGSWGEGGDHRVWVNPETEHFWRELASVEKQAWEALVQSSAHDGFRSAQAHELLLALASDWPFLVTTQAARDYAERRFALHVQRLRQLITEAGGPLPPWVAEDAAFPDGLLLSVVGEVVSHPTL</sequence>
<dbReference type="Gene3D" id="3.20.110.10">
    <property type="entry name" value="Glycoside hydrolase 38, N terminal domain"/>
    <property type="match status" value="1"/>
</dbReference>
<feature type="binding site" evidence="4">
    <location>
        <position position="263"/>
    </location>
    <ligand>
        <name>substrate</name>
    </ligand>
</feature>
<feature type="binding site" evidence="4">
    <location>
        <position position="458"/>
    </location>
    <ligand>
        <name>substrate</name>
    </ligand>
</feature>
<gene>
    <name evidence="8" type="ORF">EG19_01335</name>
</gene>
<feature type="binding site" evidence="4">
    <location>
        <position position="402"/>
    </location>
    <ligand>
        <name>substrate</name>
    </ligand>
</feature>
<evidence type="ECO:0008006" key="10">
    <source>
        <dbReference type="Google" id="ProtNLM"/>
    </source>
</evidence>
<dbReference type="RefSeq" id="WP_053334947.1">
    <property type="nucleotide sequence ID" value="NZ_JMFG01000013.1"/>
</dbReference>
<dbReference type="InterPro" id="IPR028995">
    <property type="entry name" value="Glyco_hydro_57/38_cen_sf"/>
</dbReference>
<evidence type="ECO:0000256" key="3">
    <source>
        <dbReference type="PIRSR" id="PIRSR640042-1"/>
    </source>
</evidence>
<evidence type="ECO:0000256" key="4">
    <source>
        <dbReference type="PIRSR" id="PIRSR640042-2"/>
    </source>
</evidence>
<dbReference type="PANTHER" id="PTHR41695:SF1">
    <property type="entry name" value="1,4-ALPHA-GLUCAN BRANCHING ENZYME TK1436"/>
    <property type="match status" value="1"/>
</dbReference>
<dbReference type="Pfam" id="PF03065">
    <property type="entry name" value="Glyco_hydro_57"/>
    <property type="match status" value="1"/>
</dbReference>
<dbReference type="InterPro" id="IPR011330">
    <property type="entry name" value="Glyco_hydro/deAcase_b/a-brl"/>
</dbReference>
<dbReference type="InterPro" id="IPR015293">
    <property type="entry name" value="BE_C"/>
</dbReference>
<feature type="domain" description="1,4-alpha-glucan branching enzyme C-terminal" evidence="7">
    <location>
        <begin position="447"/>
        <end position="490"/>
    </location>
</feature>
<dbReference type="InterPro" id="IPR037090">
    <property type="entry name" value="57_glycoside_trans_central"/>
</dbReference>
<dbReference type="Gene3D" id="1.20.1430.10">
    <property type="entry name" value="Families 57/38 glycoside transferase, middle domain"/>
    <property type="match status" value="1"/>
</dbReference>
<evidence type="ECO:0000256" key="5">
    <source>
        <dbReference type="RuleBase" id="RU361196"/>
    </source>
</evidence>
<comment type="similarity">
    <text evidence="1 5">Belongs to the glycosyl hydrolase 57 family.</text>
</comment>
<evidence type="ECO:0000313" key="9">
    <source>
        <dbReference type="Proteomes" id="UP000027284"/>
    </source>
</evidence>
<keyword evidence="2 5" id="KW-0119">Carbohydrate metabolism</keyword>
<evidence type="ECO:0000259" key="7">
    <source>
        <dbReference type="Pfam" id="PF09210"/>
    </source>
</evidence>
<dbReference type="Pfam" id="PF09210">
    <property type="entry name" value="BE_C"/>
    <property type="match status" value="1"/>
</dbReference>
<keyword evidence="9" id="KW-1185">Reference proteome</keyword>
<feature type="active site" description="Proton donor" evidence="3">
    <location>
        <position position="350"/>
    </location>
</feature>
<evidence type="ECO:0000259" key="6">
    <source>
        <dbReference type="Pfam" id="PF03065"/>
    </source>
</evidence>
<feature type="active site" description="Nucleophile" evidence="3">
    <location>
        <position position="180"/>
    </location>
</feature>
<dbReference type="SUPFAM" id="SSF88688">
    <property type="entry name" value="Families 57/38 glycoside transferase middle domain"/>
    <property type="match status" value="1"/>
</dbReference>
<dbReference type="GO" id="GO:0003844">
    <property type="term" value="F:1,4-alpha-glucan branching enzyme activity"/>
    <property type="evidence" value="ECO:0007669"/>
    <property type="project" value="InterPro"/>
</dbReference>
<feature type="binding site" evidence="4">
    <location>
        <position position="280"/>
    </location>
    <ligand>
        <name>substrate</name>
    </ligand>
</feature>
<protein>
    <recommendedName>
        <fullName evidence="10">DUF1957 domain-containing protein</fullName>
    </recommendedName>
</protein>